<keyword evidence="3 10" id="KW-0997">Cell inner membrane</keyword>
<dbReference type="GO" id="GO:0019897">
    <property type="term" value="C:extrinsic component of plasma membrane"/>
    <property type="evidence" value="ECO:0007669"/>
    <property type="project" value="UniProtKB-UniRule"/>
</dbReference>
<feature type="binding site" evidence="10">
    <location>
        <position position="122"/>
    </location>
    <ligand>
        <name>substrate</name>
    </ligand>
</feature>
<dbReference type="GO" id="GO:0005737">
    <property type="term" value="C:cytoplasm"/>
    <property type="evidence" value="ECO:0007669"/>
    <property type="project" value="InterPro"/>
</dbReference>
<dbReference type="UniPathway" id="UPA00359">
    <property type="reaction ID" value="UER00480"/>
</dbReference>
<comment type="catalytic activity">
    <reaction evidence="10">
        <text>UDP-2-N,3-O-bis[(3R)-3-hydroxytetradecanoyl]-alpha-D-glucosamine + H2O = 2-N,3-O-bis[(3R)-3-hydroxytetradecanoyl]-alpha-D-glucosaminyl 1-phosphate + UMP + 2 H(+)</text>
        <dbReference type="Rhea" id="RHEA:25213"/>
        <dbReference type="ChEBI" id="CHEBI:15377"/>
        <dbReference type="ChEBI" id="CHEBI:15378"/>
        <dbReference type="ChEBI" id="CHEBI:57865"/>
        <dbReference type="ChEBI" id="CHEBI:57957"/>
        <dbReference type="ChEBI" id="CHEBI:78847"/>
        <dbReference type="EC" id="3.6.1.54"/>
    </reaction>
</comment>
<dbReference type="InterPro" id="IPR004843">
    <property type="entry name" value="Calcineurin-like_PHP"/>
</dbReference>
<feature type="binding site" evidence="10">
    <location>
        <position position="195"/>
    </location>
    <ligand>
        <name>substrate</name>
    </ligand>
</feature>
<evidence type="ECO:0000256" key="8">
    <source>
        <dbReference type="ARBA" id="ARBA00023136"/>
    </source>
</evidence>
<feature type="binding site" evidence="10">
    <location>
        <position position="197"/>
    </location>
    <ligand>
        <name>Mn(2+)</name>
        <dbReference type="ChEBI" id="CHEBI:29035"/>
        <label>1</label>
    </ligand>
</feature>
<name>A0A841GI63_9GAMM</name>
<feature type="binding site" evidence="10">
    <location>
        <position position="79"/>
    </location>
    <ligand>
        <name>Mn(2+)</name>
        <dbReference type="ChEBI" id="CHEBI:29035"/>
        <label>2</label>
    </ligand>
</feature>
<dbReference type="EMBL" id="JACHGR010000002">
    <property type="protein sequence ID" value="MBB6055025.1"/>
    <property type="molecule type" value="Genomic_DNA"/>
</dbReference>
<keyword evidence="4 10" id="KW-0441">Lipid A biosynthesis</keyword>
<keyword evidence="8 10" id="KW-0472">Membrane</keyword>
<dbReference type="SUPFAM" id="SSF56300">
    <property type="entry name" value="Metallo-dependent phosphatases"/>
    <property type="match status" value="1"/>
</dbReference>
<dbReference type="GO" id="GO:0008758">
    <property type="term" value="F:UDP-2,3-diacylglucosamine hydrolase activity"/>
    <property type="evidence" value="ECO:0007669"/>
    <property type="project" value="UniProtKB-UniRule"/>
</dbReference>
<dbReference type="Gene3D" id="3.60.21.10">
    <property type="match status" value="1"/>
</dbReference>
<keyword evidence="2 10" id="KW-0444">Lipid biosynthesis</keyword>
<feature type="binding site" evidence="10">
    <location>
        <position position="41"/>
    </location>
    <ligand>
        <name>Mn(2+)</name>
        <dbReference type="ChEBI" id="CHEBI:29035"/>
        <label>2</label>
    </ligand>
</feature>
<feature type="binding site" evidence="10">
    <location>
        <begin position="79"/>
        <end position="80"/>
    </location>
    <ligand>
        <name>substrate</name>
    </ligand>
</feature>
<feature type="binding site" evidence="10">
    <location>
        <position position="114"/>
    </location>
    <ligand>
        <name>Mn(2+)</name>
        <dbReference type="ChEBI" id="CHEBI:29035"/>
        <label>2</label>
    </ligand>
</feature>
<dbReference type="NCBIfam" id="NF003743">
    <property type="entry name" value="PRK05340.1"/>
    <property type="match status" value="1"/>
</dbReference>
<feature type="binding site" evidence="10">
    <location>
        <position position="8"/>
    </location>
    <ligand>
        <name>Mn(2+)</name>
        <dbReference type="ChEBI" id="CHEBI:29035"/>
        <label>1</label>
    </ligand>
</feature>
<feature type="domain" description="Calcineurin-like phosphoesterase" evidence="11">
    <location>
        <begin position="3"/>
        <end position="199"/>
    </location>
</feature>
<feature type="binding site" evidence="10">
    <location>
        <position position="41"/>
    </location>
    <ligand>
        <name>Mn(2+)</name>
        <dbReference type="ChEBI" id="CHEBI:29035"/>
        <label>1</label>
    </ligand>
</feature>
<evidence type="ECO:0000256" key="1">
    <source>
        <dbReference type="ARBA" id="ARBA00022475"/>
    </source>
</evidence>
<evidence type="ECO:0000256" key="4">
    <source>
        <dbReference type="ARBA" id="ARBA00022556"/>
    </source>
</evidence>
<keyword evidence="5 10" id="KW-0479">Metal-binding</keyword>
<proteinExistence type="inferred from homology"/>
<dbReference type="PANTHER" id="PTHR34990:SF1">
    <property type="entry name" value="UDP-2,3-DIACYLGLUCOSAMINE HYDROLASE"/>
    <property type="match status" value="1"/>
</dbReference>
<feature type="binding site" evidence="10">
    <location>
        <position position="160"/>
    </location>
    <ligand>
        <name>substrate</name>
    </ligand>
</feature>
<keyword evidence="7 10" id="KW-0443">Lipid metabolism</keyword>
<comment type="function">
    <text evidence="10">Hydrolyzes the pyrophosphate bond of UDP-2,3-diacylglucosamine to yield 2,3-diacylglucosamine 1-phosphate (lipid X) and UMP by catalyzing the attack of water at the alpha-P atom. Involved in the biosynthesis of lipid A, a phosphorylated glycolipid that anchors the lipopolysaccharide to the outer membrane of the cell.</text>
</comment>
<feature type="binding site" evidence="10">
    <location>
        <position position="10"/>
    </location>
    <ligand>
        <name>Mn(2+)</name>
        <dbReference type="ChEBI" id="CHEBI:29035"/>
        <label>1</label>
    </ligand>
</feature>
<organism evidence="12 13">
    <name type="scientific">Tolumonas osonensis</name>
    <dbReference type="NCBI Taxonomy" id="675874"/>
    <lineage>
        <taxon>Bacteria</taxon>
        <taxon>Pseudomonadati</taxon>
        <taxon>Pseudomonadota</taxon>
        <taxon>Gammaproteobacteria</taxon>
        <taxon>Aeromonadales</taxon>
        <taxon>Aeromonadaceae</taxon>
        <taxon>Tolumonas</taxon>
    </lineage>
</organism>
<keyword evidence="6 10" id="KW-0378">Hydrolase</keyword>
<dbReference type="HAMAP" id="MF_00575">
    <property type="entry name" value="LpxH"/>
    <property type="match status" value="1"/>
</dbReference>
<dbReference type="GO" id="GO:0030145">
    <property type="term" value="F:manganese ion binding"/>
    <property type="evidence" value="ECO:0007669"/>
    <property type="project" value="UniProtKB-UniRule"/>
</dbReference>
<dbReference type="InterPro" id="IPR043461">
    <property type="entry name" value="LpxH-like"/>
</dbReference>
<dbReference type="Pfam" id="PF00149">
    <property type="entry name" value="Metallophos"/>
    <property type="match status" value="1"/>
</dbReference>
<evidence type="ECO:0000256" key="10">
    <source>
        <dbReference type="HAMAP-Rule" id="MF_00575"/>
    </source>
</evidence>
<comment type="pathway">
    <text evidence="10">Glycolipid biosynthesis; lipid IV(A) biosynthesis; lipid IV(A) from (3R)-3-hydroxytetradecanoyl-[acyl-carrier-protein] and UDP-N-acetyl-alpha-D-glucosamine: step 4/6.</text>
</comment>
<dbReference type="RefSeq" id="WP_188025808.1">
    <property type="nucleotide sequence ID" value="NZ_JACHGR010000002.1"/>
</dbReference>
<comment type="cofactor">
    <cofactor evidence="10">
        <name>Mn(2+)</name>
        <dbReference type="ChEBI" id="CHEBI:29035"/>
    </cofactor>
    <text evidence="10">Binds 2 Mn(2+) ions per subunit in a binuclear metal center.</text>
</comment>
<dbReference type="CDD" id="cd07398">
    <property type="entry name" value="MPP_YbbF-LpxH"/>
    <property type="match status" value="1"/>
</dbReference>
<dbReference type="EC" id="3.6.1.54" evidence="10"/>
<keyword evidence="1 10" id="KW-1003">Cell membrane</keyword>
<evidence type="ECO:0000259" key="11">
    <source>
        <dbReference type="Pfam" id="PF00149"/>
    </source>
</evidence>
<evidence type="ECO:0000313" key="13">
    <source>
        <dbReference type="Proteomes" id="UP000585721"/>
    </source>
</evidence>
<keyword evidence="9 10" id="KW-0464">Manganese</keyword>
<dbReference type="Proteomes" id="UP000585721">
    <property type="component" value="Unassembled WGS sequence"/>
</dbReference>
<evidence type="ECO:0000256" key="7">
    <source>
        <dbReference type="ARBA" id="ARBA00023098"/>
    </source>
</evidence>
<gene>
    <name evidence="10" type="primary">lpxH</name>
    <name evidence="12" type="ORF">HNR75_000897</name>
</gene>
<keyword evidence="13" id="KW-1185">Reference proteome</keyword>
<feature type="binding site" evidence="10">
    <location>
        <position position="167"/>
    </location>
    <ligand>
        <name>substrate</name>
    </ligand>
</feature>
<dbReference type="InterPro" id="IPR029052">
    <property type="entry name" value="Metallo-depent_PP-like"/>
</dbReference>
<evidence type="ECO:0000256" key="5">
    <source>
        <dbReference type="ARBA" id="ARBA00022723"/>
    </source>
</evidence>
<dbReference type="NCBIfam" id="TIGR01854">
    <property type="entry name" value="lipid_A_lpxH"/>
    <property type="match status" value="1"/>
</dbReference>
<protein>
    <recommendedName>
        <fullName evidence="10">UDP-2,3-diacylglucosamine hydrolase</fullName>
        <ecNumber evidence="10">3.6.1.54</ecNumber>
    </recommendedName>
    <alternativeName>
        <fullName evidence="10">UDP-2,3-diacylglucosamine diphosphatase</fullName>
    </alternativeName>
</protein>
<evidence type="ECO:0000256" key="9">
    <source>
        <dbReference type="ARBA" id="ARBA00023211"/>
    </source>
</evidence>
<evidence type="ECO:0000256" key="3">
    <source>
        <dbReference type="ARBA" id="ARBA00022519"/>
    </source>
</evidence>
<sequence>MTKLFIADLHLSESRPDLTQAFIRFLETDARTADELYILGDLFEFWIGDDEQSPLQQQVTKALRTLADHGCQLFYSHGNRDFMIGRRFARECGMTLLPPIYACELAGEKALLLHGDQLCTDDEAYQRFRRITSWPWLQWIFLHLPLSRRVKIAQKIRQGSHKGKQQKSRSIMDVTPQSVITCFEQHKATLMIHGHTHRPHIHPVTLSNQQQARRIVLGDWDTDLWYLKIDDRDINLLSRPIDPAL</sequence>
<accession>A0A841GI63</accession>
<evidence type="ECO:0000313" key="12">
    <source>
        <dbReference type="EMBL" id="MBB6055025.1"/>
    </source>
</evidence>
<evidence type="ECO:0000256" key="2">
    <source>
        <dbReference type="ARBA" id="ARBA00022516"/>
    </source>
</evidence>
<dbReference type="InterPro" id="IPR010138">
    <property type="entry name" value="UDP-diacylglucosamine_Hdrlase"/>
</dbReference>
<dbReference type="PANTHER" id="PTHR34990">
    <property type="entry name" value="UDP-2,3-DIACYLGLUCOSAMINE HYDROLASE-RELATED"/>
    <property type="match status" value="1"/>
</dbReference>
<evidence type="ECO:0000256" key="6">
    <source>
        <dbReference type="ARBA" id="ARBA00022801"/>
    </source>
</evidence>
<feature type="binding site" evidence="10">
    <location>
        <position position="195"/>
    </location>
    <ligand>
        <name>Mn(2+)</name>
        <dbReference type="ChEBI" id="CHEBI:29035"/>
        <label>2</label>
    </ligand>
</feature>
<comment type="subcellular location">
    <subcellularLocation>
        <location evidence="10">Cell inner membrane</location>
        <topology evidence="10">Peripheral membrane protein</topology>
        <orientation evidence="10">Cytoplasmic side</orientation>
    </subcellularLocation>
</comment>
<dbReference type="AlphaFoldDB" id="A0A841GI63"/>
<feature type="binding site" evidence="10">
    <location>
        <position position="164"/>
    </location>
    <ligand>
        <name>substrate</name>
    </ligand>
</feature>
<comment type="caution">
    <text evidence="12">The sequence shown here is derived from an EMBL/GenBank/DDBJ whole genome shotgun (WGS) entry which is preliminary data.</text>
</comment>
<reference evidence="12 13" key="1">
    <citation type="submission" date="2020-08" db="EMBL/GenBank/DDBJ databases">
        <title>Genomic Encyclopedia of Type Strains, Phase IV (KMG-IV): sequencing the most valuable type-strain genomes for metagenomic binning, comparative biology and taxonomic classification.</title>
        <authorList>
            <person name="Goeker M."/>
        </authorList>
    </citation>
    <scope>NUCLEOTIDE SEQUENCE [LARGE SCALE GENOMIC DNA]</scope>
    <source>
        <strain evidence="12 13">DSM 22975</strain>
    </source>
</reference>
<dbReference type="GO" id="GO:0009245">
    <property type="term" value="P:lipid A biosynthetic process"/>
    <property type="evidence" value="ECO:0007669"/>
    <property type="project" value="UniProtKB-UniRule"/>
</dbReference>
<comment type="similarity">
    <text evidence="10">Belongs to the LpxH family.</text>
</comment>